<accession>A0ABW3CS17</accession>
<dbReference type="EMBL" id="JBHTIR010004266">
    <property type="protein sequence ID" value="MFD0856809.1"/>
    <property type="molecule type" value="Genomic_DNA"/>
</dbReference>
<proteinExistence type="predicted"/>
<evidence type="ECO:0000313" key="1">
    <source>
        <dbReference type="EMBL" id="MFD0856809.1"/>
    </source>
</evidence>
<comment type="caution">
    <text evidence="1">The sequence shown here is derived from an EMBL/GenBank/DDBJ whole genome shotgun (WGS) entry which is preliminary data.</text>
</comment>
<name>A0ABW3CS17_9ACTN</name>
<keyword evidence="2" id="KW-1185">Reference proteome</keyword>
<evidence type="ECO:0000313" key="2">
    <source>
        <dbReference type="Proteomes" id="UP001597083"/>
    </source>
</evidence>
<protein>
    <submittedName>
        <fullName evidence="1">Uncharacterized protein</fullName>
    </submittedName>
</protein>
<gene>
    <name evidence="1" type="ORF">ACFQ07_31545</name>
</gene>
<dbReference type="Proteomes" id="UP001597083">
    <property type="component" value="Unassembled WGS sequence"/>
</dbReference>
<feature type="non-terminal residue" evidence="1">
    <location>
        <position position="74"/>
    </location>
</feature>
<reference evidence="2" key="1">
    <citation type="journal article" date="2019" name="Int. J. Syst. Evol. Microbiol.">
        <title>The Global Catalogue of Microorganisms (GCM) 10K type strain sequencing project: providing services to taxonomists for standard genome sequencing and annotation.</title>
        <authorList>
            <consortium name="The Broad Institute Genomics Platform"/>
            <consortium name="The Broad Institute Genome Sequencing Center for Infectious Disease"/>
            <person name="Wu L."/>
            <person name="Ma J."/>
        </authorList>
    </citation>
    <scope>NUCLEOTIDE SEQUENCE [LARGE SCALE GENOMIC DNA]</scope>
    <source>
        <strain evidence="2">JCM 31696</strain>
    </source>
</reference>
<organism evidence="1 2">
    <name type="scientific">Actinomadura adrarensis</name>
    <dbReference type="NCBI Taxonomy" id="1819600"/>
    <lineage>
        <taxon>Bacteria</taxon>
        <taxon>Bacillati</taxon>
        <taxon>Actinomycetota</taxon>
        <taxon>Actinomycetes</taxon>
        <taxon>Streptosporangiales</taxon>
        <taxon>Thermomonosporaceae</taxon>
        <taxon>Actinomadura</taxon>
    </lineage>
</organism>
<sequence>MYTVDSTIDVALQDSKLRAADYFTPEYAAQLRTEHREYVPELWRRHRAYLAVRLRPLAREAGAPKDAPTVAHRQ</sequence>